<dbReference type="InterPro" id="IPR050834">
    <property type="entry name" value="Glycosyltransf_2"/>
</dbReference>
<dbReference type="AlphaFoldDB" id="A0A5A7NQF2"/>
<evidence type="ECO:0000313" key="4">
    <source>
        <dbReference type="Proteomes" id="UP000325307"/>
    </source>
</evidence>
<dbReference type="PANTHER" id="PTHR43685">
    <property type="entry name" value="GLYCOSYLTRANSFERASE"/>
    <property type="match status" value="1"/>
</dbReference>
<dbReference type="CDD" id="cd06423">
    <property type="entry name" value="CESA_like"/>
    <property type="match status" value="1"/>
</dbReference>
<dbReference type="Proteomes" id="UP000325307">
    <property type="component" value="Unassembled WGS sequence"/>
</dbReference>
<reference evidence="3 4" key="1">
    <citation type="submission" date="2019-09" db="EMBL/GenBank/DDBJ databases">
        <title>Arthrobacter zafarii sp. nov., a moderately thermotolerant and halotolerant actinobacterium isolated from Cholistan desert soil of Pakistan.</title>
        <authorList>
            <person name="Amin A."/>
            <person name="Ahmed I."/>
            <person name="Khalid N."/>
            <person name="Schumann P."/>
            <person name="Busse H.J."/>
            <person name="Khan I.U."/>
            <person name="Li S."/>
            <person name="Li W.J."/>
        </authorList>
    </citation>
    <scope>NUCLEOTIDE SEQUENCE [LARGE SCALE GENOMIC DNA]</scope>
    <source>
        <strain evidence="3 4">NCCP-1664</strain>
    </source>
</reference>
<dbReference type="EMBL" id="BKDJ01000006">
    <property type="protein sequence ID" value="GER22965.1"/>
    <property type="molecule type" value="Genomic_DNA"/>
</dbReference>
<feature type="compositionally biased region" description="Low complexity" evidence="1">
    <location>
        <begin position="288"/>
        <end position="302"/>
    </location>
</feature>
<name>A0A5A7NQF2_9MICC</name>
<protein>
    <recommendedName>
        <fullName evidence="2">Glycosyltransferase 2-like domain-containing protein</fullName>
    </recommendedName>
</protein>
<comment type="caution">
    <text evidence="3">The sequence shown here is derived from an EMBL/GenBank/DDBJ whole genome shotgun (WGS) entry which is preliminary data.</text>
</comment>
<keyword evidence="4" id="KW-1185">Reference proteome</keyword>
<gene>
    <name evidence="3" type="ORF">NCCP1664_14610</name>
</gene>
<evidence type="ECO:0000256" key="1">
    <source>
        <dbReference type="SAM" id="MobiDB-lite"/>
    </source>
</evidence>
<dbReference type="Gene3D" id="3.90.550.10">
    <property type="entry name" value="Spore Coat Polysaccharide Biosynthesis Protein SpsA, Chain A"/>
    <property type="match status" value="1"/>
</dbReference>
<organism evidence="3 4">
    <name type="scientific">Zafaria cholistanensis</name>
    <dbReference type="NCBI Taxonomy" id="1682741"/>
    <lineage>
        <taxon>Bacteria</taxon>
        <taxon>Bacillati</taxon>
        <taxon>Actinomycetota</taxon>
        <taxon>Actinomycetes</taxon>
        <taxon>Micrococcales</taxon>
        <taxon>Micrococcaceae</taxon>
        <taxon>Zafaria</taxon>
    </lineage>
</organism>
<proteinExistence type="predicted"/>
<dbReference type="InterPro" id="IPR029044">
    <property type="entry name" value="Nucleotide-diphossugar_trans"/>
</dbReference>
<feature type="compositionally biased region" description="Basic residues" evidence="1">
    <location>
        <begin position="303"/>
        <end position="314"/>
    </location>
</feature>
<dbReference type="SUPFAM" id="SSF53448">
    <property type="entry name" value="Nucleotide-diphospho-sugar transferases"/>
    <property type="match status" value="1"/>
</dbReference>
<sequence>MGVHPRQPSVSLVIPAYNEEAVIGQCVAAALRQSVPAREIIVVDNRSTDRTAEIVRRLQREHPQAPLRLARQDAEQGLVPTRNAGLGLATGDVLGRIDADSVLEPDWVEQVAGAFLDPEVMGATGPVHYYDMPLRRWGLKADDRLRQLVLNLACRQHQFLFGSNMALRRTAWEAISGEVCRDEADQMHEDIDISLHLAEHHLKIRYVPTMVAGMSARRLEDSPGDYRRYVARFGRTYRAHRIERKALRIPELLFLSIYYPARTLRYLHGRTDAGRRGISPFPATTPPSSQALQASEASQAARRAVRERRRPTRP</sequence>
<dbReference type="Pfam" id="PF00535">
    <property type="entry name" value="Glycos_transf_2"/>
    <property type="match status" value="1"/>
</dbReference>
<accession>A0A5A7NQF2</accession>
<feature type="domain" description="Glycosyltransferase 2-like" evidence="2">
    <location>
        <begin position="11"/>
        <end position="172"/>
    </location>
</feature>
<feature type="region of interest" description="Disordered" evidence="1">
    <location>
        <begin position="277"/>
        <end position="314"/>
    </location>
</feature>
<dbReference type="InterPro" id="IPR001173">
    <property type="entry name" value="Glyco_trans_2-like"/>
</dbReference>
<evidence type="ECO:0000313" key="3">
    <source>
        <dbReference type="EMBL" id="GER22965.1"/>
    </source>
</evidence>
<evidence type="ECO:0000259" key="2">
    <source>
        <dbReference type="Pfam" id="PF00535"/>
    </source>
</evidence>
<dbReference type="PANTHER" id="PTHR43685:SF2">
    <property type="entry name" value="GLYCOSYLTRANSFERASE 2-LIKE DOMAIN-CONTAINING PROTEIN"/>
    <property type="match status" value="1"/>
</dbReference>